<proteinExistence type="predicted"/>
<dbReference type="KEGG" id="dvn:HQ394_10120"/>
<evidence type="ECO:0000256" key="1">
    <source>
        <dbReference type="SAM" id="MobiDB-lite"/>
    </source>
</evidence>
<name>A0A7H1N1M8_9PROT</name>
<accession>A0A7H1N1M8</accession>
<dbReference type="SUPFAM" id="SSF81901">
    <property type="entry name" value="HCP-like"/>
    <property type="match status" value="1"/>
</dbReference>
<dbReference type="AlphaFoldDB" id="A0A7H1N1M8"/>
<organism evidence="2 3">
    <name type="scientific">Defluviicoccus vanus</name>
    <dbReference type="NCBI Taxonomy" id="111831"/>
    <lineage>
        <taxon>Bacteria</taxon>
        <taxon>Pseudomonadati</taxon>
        <taxon>Pseudomonadota</taxon>
        <taxon>Alphaproteobacteria</taxon>
        <taxon>Rhodospirillales</taxon>
        <taxon>Rhodospirillaceae</taxon>
        <taxon>Defluviicoccus</taxon>
    </lineage>
</organism>
<evidence type="ECO:0000313" key="3">
    <source>
        <dbReference type="Proteomes" id="UP000516369"/>
    </source>
</evidence>
<feature type="region of interest" description="Disordered" evidence="1">
    <location>
        <begin position="60"/>
        <end position="83"/>
    </location>
</feature>
<sequence>MGDEFRSSGDLPWARKFYQAAQDRGSAKATVALAQTYDPRYVDNQHHPDPAMARQLYTEAARHGDSSAAKQLQGLDRWLEDSH</sequence>
<reference evidence="2 3" key="1">
    <citation type="submission" date="2020-05" db="EMBL/GenBank/DDBJ databases">
        <title>Complete closed genome sequence of Defluviicoccus vanus.</title>
        <authorList>
            <person name="Bessarab I."/>
            <person name="Arumugam K."/>
            <person name="Maszenan A.M."/>
            <person name="Seviour R.J."/>
            <person name="Williams R.B."/>
        </authorList>
    </citation>
    <scope>NUCLEOTIDE SEQUENCE [LARGE SCALE GENOMIC DNA]</scope>
    <source>
        <strain evidence="2 3">Ben 114</strain>
    </source>
</reference>
<dbReference type="EMBL" id="CP053923">
    <property type="protein sequence ID" value="QNT69614.1"/>
    <property type="molecule type" value="Genomic_DNA"/>
</dbReference>
<dbReference type="InterPro" id="IPR011990">
    <property type="entry name" value="TPR-like_helical_dom_sf"/>
</dbReference>
<evidence type="ECO:0008006" key="4">
    <source>
        <dbReference type="Google" id="ProtNLM"/>
    </source>
</evidence>
<dbReference type="Proteomes" id="UP000516369">
    <property type="component" value="Chromosome"/>
</dbReference>
<protein>
    <recommendedName>
        <fullName evidence="4">Sel1 repeat family protein</fullName>
    </recommendedName>
</protein>
<evidence type="ECO:0000313" key="2">
    <source>
        <dbReference type="EMBL" id="QNT69614.1"/>
    </source>
</evidence>
<dbReference type="Gene3D" id="1.25.40.10">
    <property type="entry name" value="Tetratricopeptide repeat domain"/>
    <property type="match status" value="1"/>
</dbReference>
<gene>
    <name evidence="2" type="ORF">HQ394_10120</name>
</gene>
<keyword evidence="3" id="KW-1185">Reference proteome</keyword>